<organism evidence="1">
    <name type="scientific">Arundo donax</name>
    <name type="common">Giant reed</name>
    <name type="synonym">Donax arundinaceus</name>
    <dbReference type="NCBI Taxonomy" id="35708"/>
    <lineage>
        <taxon>Eukaryota</taxon>
        <taxon>Viridiplantae</taxon>
        <taxon>Streptophyta</taxon>
        <taxon>Embryophyta</taxon>
        <taxon>Tracheophyta</taxon>
        <taxon>Spermatophyta</taxon>
        <taxon>Magnoliopsida</taxon>
        <taxon>Liliopsida</taxon>
        <taxon>Poales</taxon>
        <taxon>Poaceae</taxon>
        <taxon>PACMAD clade</taxon>
        <taxon>Arundinoideae</taxon>
        <taxon>Arundineae</taxon>
        <taxon>Arundo</taxon>
    </lineage>
</organism>
<accession>A0A0A9EHC0</accession>
<reference evidence="1" key="1">
    <citation type="submission" date="2014-09" db="EMBL/GenBank/DDBJ databases">
        <authorList>
            <person name="Magalhaes I.L.F."/>
            <person name="Oliveira U."/>
            <person name="Santos F.R."/>
            <person name="Vidigal T.H.D.A."/>
            <person name="Brescovit A.D."/>
            <person name="Santos A.J."/>
        </authorList>
    </citation>
    <scope>NUCLEOTIDE SEQUENCE</scope>
    <source>
        <tissue evidence="1">Shoot tissue taken approximately 20 cm above the soil surface</tissue>
    </source>
</reference>
<sequence>MWIHTDEWNCRIACAIIQWQITVLTEN</sequence>
<dbReference type="AlphaFoldDB" id="A0A0A9EHC0"/>
<dbReference type="EMBL" id="GBRH01199467">
    <property type="protein sequence ID" value="JAD98428.1"/>
    <property type="molecule type" value="Transcribed_RNA"/>
</dbReference>
<reference evidence="1" key="2">
    <citation type="journal article" date="2015" name="Data Brief">
        <title>Shoot transcriptome of the giant reed, Arundo donax.</title>
        <authorList>
            <person name="Barrero R.A."/>
            <person name="Guerrero F.D."/>
            <person name="Moolhuijzen P."/>
            <person name="Goolsby J.A."/>
            <person name="Tidwell J."/>
            <person name="Bellgard S.E."/>
            <person name="Bellgard M.I."/>
        </authorList>
    </citation>
    <scope>NUCLEOTIDE SEQUENCE</scope>
    <source>
        <tissue evidence="1">Shoot tissue taken approximately 20 cm above the soil surface</tissue>
    </source>
</reference>
<protein>
    <submittedName>
        <fullName evidence="1">Uncharacterized protein</fullName>
    </submittedName>
</protein>
<evidence type="ECO:0000313" key="1">
    <source>
        <dbReference type="EMBL" id="JAD98428.1"/>
    </source>
</evidence>
<proteinExistence type="predicted"/>
<name>A0A0A9EHC0_ARUDO</name>